<dbReference type="Pfam" id="PF01494">
    <property type="entry name" value="FAD_binding_3"/>
    <property type="match status" value="1"/>
</dbReference>
<keyword evidence="2" id="KW-0812">Transmembrane</keyword>
<dbReference type="AlphaFoldDB" id="A0A7S0NK47"/>
<dbReference type="InterPro" id="IPR036188">
    <property type="entry name" value="FAD/NAD-bd_sf"/>
</dbReference>
<keyword evidence="1" id="KW-0503">Monooxygenase</keyword>
<dbReference type="PANTHER" id="PTHR46028">
    <property type="entry name" value="KYNURENINE 3-MONOOXYGENASE"/>
    <property type="match status" value="1"/>
</dbReference>
<dbReference type="EMBL" id="HBEQ01007667">
    <property type="protein sequence ID" value="CAD8518673.1"/>
    <property type="molecule type" value="Transcribed_RNA"/>
</dbReference>
<organism evidence="4">
    <name type="scientific">Micromonas pusilla</name>
    <name type="common">Picoplanktonic green alga</name>
    <name type="synonym">Chromulina pusilla</name>
    <dbReference type="NCBI Taxonomy" id="38833"/>
    <lineage>
        <taxon>Eukaryota</taxon>
        <taxon>Viridiplantae</taxon>
        <taxon>Chlorophyta</taxon>
        <taxon>Mamiellophyceae</taxon>
        <taxon>Mamiellales</taxon>
        <taxon>Mamiellaceae</taxon>
        <taxon>Micromonas</taxon>
    </lineage>
</organism>
<keyword evidence="2" id="KW-1133">Transmembrane helix</keyword>
<protein>
    <recommendedName>
        <fullName evidence="3">FAD-binding domain-containing protein</fullName>
    </recommendedName>
</protein>
<keyword evidence="1" id="KW-0560">Oxidoreductase</keyword>
<evidence type="ECO:0000256" key="1">
    <source>
        <dbReference type="ARBA" id="ARBA00023033"/>
    </source>
</evidence>
<evidence type="ECO:0000259" key="3">
    <source>
        <dbReference type="Pfam" id="PF01494"/>
    </source>
</evidence>
<gene>
    <name evidence="4" type="ORF">MCOM1403_LOCUS6099</name>
</gene>
<evidence type="ECO:0000313" key="4">
    <source>
        <dbReference type="EMBL" id="CAD8518673.1"/>
    </source>
</evidence>
<dbReference type="GO" id="GO:0071949">
    <property type="term" value="F:FAD binding"/>
    <property type="evidence" value="ECO:0007669"/>
    <property type="project" value="InterPro"/>
</dbReference>
<dbReference type="GO" id="GO:0004502">
    <property type="term" value="F:kynurenine 3-monooxygenase activity"/>
    <property type="evidence" value="ECO:0007669"/>
    <property type="project" value="TreeGrafter"/>
</dbReference>
<dbReference type="SUPFAM" id="SSF51905">
    <property type="entry name" value="FAD/NAD(P)-binding domain"/>
    <property type="match status" value="1"/>
</dbReference>
<keyword evidence="2" id="KW-0472">Membrane</keyword>
<accession>A0A7S0NK47</accession>
<name>A0A7S0NK47_MICPS</name>
<proteinExistence type="predicted"/>
<dbReference type="Gene3D" id="3.50.50.60">
    <property type="entry name" value="FAD/NAD(P)-binding domain"/>
    <property type="match status" value="1"/>
</dbReference>
<dbReference type="PRINTS" id="PR00420">
    <property type="entry name" value="RNGMNOXGNASE"/>
</dbReference>
<feature type="transmembrane region" description="Helical" evidence="2">
    <location>
        <begin position="536"/>
        <end position="555"/>
    </location>
</feature>
<feature type="domain" description="FAD-binding" evidence="3">
    <location>
        <begin position="201"/>
        <end position="398"/>
    </location>
</feature>
<evidence type="ECO:0000256" key="2">
    <source>
        <dbReference type="SAM" id="Phobius"/>
    </source>
</evidence>
<dbReference type="Pfam" id="PF13450">
    <property type="entry name" value="NAD_binding_8"/>
    <property type="match status" value="1"/>
</dbReference>
<dbReference type="PANTHER" id="PTHR46028:SF7">
    <property type="entry name" value="KYNURENINE 3-MONOOXYGENASE-RELATED"/>
    <property type="match status" value="1"/>
</dbReference>
<sequence>MVPTLSSRQAPLVSSRRVGTRWRRRGSRAVILASSSADAKKAVVVGAGPAGSLAALYLANLGWHVKVYERRAASGDARGADAGAGRPDISYNVVLSPRGMNALAGAGVTLPEERVVRMVGNVRHLPGAAPAVSRQFKGTVAVNRDALSDAIASTAATKHPGRIEFTRGYGVRDVDFARRVAVFAPSVAPSDGGDLSADEDAVSAPYDLLVAADGVDSAVRSMLARGGDVRVTQNADEMMFKTVKLPAPSSGGGGSDAEEAARCFHTWPRGLVSMLAPPDPAGTLSGVIILPGGAHAGAHRGAHRGTWTWDAVADEDDARALFEDEFPDAFNGAPVPPEAVAQILAQKPRRGGVTTRCSRLANADGSVALVGDAAHSCWPSLGQGANCALETAQYLAFAIESMPGDPTGAVKRFDEVRTPQVHACGRLSEAGFGGVAKRAGNFLFFAKIGSLALLNKAMPFFFDKPALANINDPAWAYDDVEDAVAQETQALAAFGGVLLAASIGVAVFGWERFIGASIGAVKAIALGEGTRADEGAALAALGSAAAMTGLFRWLAKRRRERRKGNMSPAVFVSPSRGGAATAA</sequence>
<dbReference type="InterPro" id="IPR002938">
    <property type="entry name" value="FAD-bd"/>
</dbReference>
<reference evidence="4" key="1">
    <citation type="submission" date="2021-01" db="EMBL/GenBank/DDBJ databases">
        <authorList>
            <person name="Corre E."/>
            <person name="Pelletier E."/>
            <person name="Niang G."/>
            <person name="Scheremetjew M."/>
            <person name="Finn R."/>
            <person name="Kale V."/>
            <person name="Holt S."/>
            <person name="Cochrane G."/>
            <person name="Meng A."/>
            <person name="Brown T."/>
            <person name="Cohen L."/>
        </authorList>
    </citation>
    <scope>NUCLEOTIDE SEQUENCE</scope>
    <source>
        <strain evidence="4">CCMP1723</strain>
    </source>
</reference>
<dbReference type="GO" id="GO:0070189">
    <property type="term" value="P:kynurenine metabolic process"/>
    <property type="evidence" value="ECO:0007669"/>
    <property type="project" value="TreeGrafter"/>
</dbReference>